<evidence type="ECO:0000313" key="1">
    <source>
        <dbReference type="EMBL" id="KYM87512.1"/>
    </source>
</evidence>
<dbReference type="AlphaFoldDB" id="A0A195BPU2"/>
<reference evidence="1 2" key="1">
    <citation type="submission" date="2015-09" db="EMBL/GenBank/DDBJ databases">
        <title>Atta colombica WGS genome.</title>
        <authorList>
            <person name="Nygaard S."/>
            <person name="Hu H."/>
            <person name="Boomsma J."/>
            <person name="Zhang G."/>
        </authorList>
    </citation>
    <scope>NUCLEOTIDE SEQUENCE [LARGE SCALE GENOMIC DNA]</scope>
    <source>
        <strain evidence="1">Treedump-2</strain>
        <tissue evidence="1">Whole body</tissue>
    </source>
</reference>
<proteinExistence type="predicted"/>
<gene>
    <name evidence="1" type="ORF">ALC53_03411</name>
</gene>
<sequence>MERGNFSCLWIASPELHSFIHTLKLLPSLISHICRCIAVESWKLNGKYEREKGGGRGLDLQVDRYYVHSFLFPAERYAFHSHSTNFLSDREWEQDRCSCRFGTRKSGSTGSRTLRCGPTVAWDTPSRAFSCTLERDIMDNIVIILHHLNNQI</sequence>
<accession>A0A195BPU2</accession>
<organism evidence="1 2">
    <name type="scientific">Atta colombica</name>
    <dbReference type="NCBI Taxonomy" id="520822"/>
    <lineage>
        <taxon>Eukaryota</taxon>
        <taxon>Metazoa</taxon>
        <taxon>Ecdysozoa</taxon>
        <taxon>Arthropoda</taxon>
        <taxon>Hexapoda</taxon>
        <taxon>Insecta</taxon>
        <taxon>Pterygota</taxon>
        <taxon>Neoptera</taxon>
        <taxon>Endopterygota</taxon>
        <taxon>Hymenoptera</taxon>
        <taxon>Apocrita</taxon>
        <taxon>Aculeata</taxon>
        <taxon>Formicoidea</taxon>
        <taxon>Formicidae</taxon>
        <taxon>Myrmicinae</taxon>
        <taxon>Atta</taxon>
    </lineage>
</organism>
<protein>
    <submittedName>
        <fullName evidence="1">Uncharacterized protein</fullName>
    </submittedName>
</protein>
<keyword evidence="2" id="KW-1185">Reference proteome</keyword>
<dbReference type="Proteomes" id="UP000078540">
    <property type="component" value="Unassembled WGS sequence"/>
</dbReference>
<dbReference type="EMBL" id="KQ976432">
    <property type="protein sequence ID" value="KYM87512.1"/>
    <property type="molecule type" value="Genomic_DNA"/>
</dbReference>
<evidence type="ECO:0000313" key="2">
    <source>
        <dbReference type="Proteomes" id="UP000078540"/>
    </source>
</evidence>
<name>A0A195BPU2_9HYME</name>